<gene>
    <name evidence="5" type="ORF">UW52_C0034G0001</name>
</gene>
<feature type="coiled-coil region" evidence="1">
    <location>
        <begin position="2063"/>
        <end position="2090"/>
    </location>
</feature>
<dbReference type="InterPro" id="IPR000253">
    <property type="entry name" value="FHA_dom"/>
</dbReference>
<dbReference type="PROSITE" id="PS50006">
    <property type="entry name" value="FHA_DOMAIN"/>
    <property type="match status" value="1"/>
</dbReference>
<feature type="domain" description="FHA" evidence="4">
    <location>
        <begin position="3632"/>
        <end position="3684"/>
    </location>
</feature>
<feature type="region of interest" description="Disordered" evidence="2">
    <location>
        <begin position="4284"/>
        <end position="4304"/>
    </location>
</feature>
<feature type="coiled-coil region" evidence="1">
    <location>
        <begin position="2294"/>
        <end position="2345"/>
    </location>
</feature>
<comment type="caution">
    <text evidence="5">The sequence shown here is derived from an EMBL/GenBank/DDBJ whole genome shotgun (WGS) entry which is preliminary data.</text>
</comment>
<dbReference type="Gene3D" id="2.60.200.20">
    <property type="match status" value="1"/>
</dbReference>
<organism evidence="5 6">
    <name type="scientific">Candidatus Gottesmanbacteria bacterium GW2011_GWA1_44_24b</name>
    <dbReference type="NCBI Taxonomy" id="1618437"/>
    <lineage>
        <taxon>Bacteria</taxon>
        <taxon>Candidatus Gottesmaniibacteriota</taxon>
    </lineage>
</organism>
<feature type="transmembrane region" description="Helical" evidence="3">
    <location>
        <begin position="4993"/>
        <end position="5020"/>
    </location>
</feature>
<evidence type="ECO:0000313" key="5">
    <source>
        <dbReference type="EMBL" id="KKT59758.1"/>
    </source>
</evidence>
<evidence type="ECO:0000256" key="1">
    <source>
        <dbReference type="SAM" id="Coils"/>
    </source>
</evidence>
<feature type="transmembrane region" description="Helical" evidence="3">
    <location>
        <begin position="4951"/>
        <end position="4972"/>
    </location>
</feature>
<proteinExistence type="predicted"/>
<name>A0A0G1ILH6_9BACT</name>
<feature type="transmembrane region" description="Helical" evidence="3">
    <location>
        <begin position="4917"/>
        <end position="4939"/>
    </location>
</feature>
<keyword evidence="1" id="KW-0175">Coiled coil</keyword>
<dbReference type="PANTHER" id="PTHR34491:SF156">
    <property type="entry name" value="KINESIN MOTOR DOMAIN-CONTAINING PROTEIN"/>
    <property type="match status" value="1"/>
</dbReference>
<feature type="coiled-coil region" evidence="1">
    <location>
        <begin position="3594"/>
        <end position="3624"/>
    </location>
</feature>
<dbReference type="EMBL" id="LCIQ01000034">
    <property type="protein sequence ID" value="KKT59758.1"/>
    <property type="molecule type" value="Genomic_DNA"/>
</dbReference>
<feature type="transmembrane region" description="Helical" evidence="3">
    <location>
        <begin position="5109"/>
        <end position="5129"/>
    </location>
</feature>
<feature type="non-terminal residue" evidence="5">
    <location>
        <position position="5918"/>
    </location>
</feature>
<dbReference type="PANTHER" id="PTHR34491">
    <property type="entry name" value="A-TYPE INCLUSION PROTEIN, PUTATIVE-RELATED"/>
    <property type="match status" value="1"/>
</dbReference>
<keyword evidence="3" id="KW-1133">Transmembrane helix</keyword>
<keyword evidence="3" id="KW-0472">Membrane</keyword>
<feature type="compositionally biased region" description="Pro residues" evidence="2">
    <location>
        <begin position="4287"/>
        <end position="4302"/>
    </location>
</feature>
<evidence type="ECO:0000259" key="4">
    <source>
        <dbReference type="PROSITE" id="PS50006"/>
    </source>
</evidence>
<sequence length="5918" mass="648445">MRVFFQHPWKVAEEKKNFIKEASSLFVPDVPEVNSLMHNDPWVIEPPQTKKYSLRRIVPLFLLVAILLSTATVVVVMQKNQPEDIRSRAEDTDCQSTGYDSCDDYMKAMKLQSELNVKAGKGKTQSLARGDKTVKDPATGKDVKLKDLVKTLDPNKDPKALAKFDSATATADDRPAVTKEGQALQAAPAGGVATGAAPAAPAKVSQPSATCPGGYPEGTVAIGPGGGHVECKSTGLWKDTTALLNVIPVYIQQETRVNELLKLFKITDTTQIKVFTDTYNASLKDPALAKLTNGQKISLALDKAIEAKMSAVATGVSKDTTGLTEKEIAELAKTKTGVQPPGPMSQQKAVATYNELLKECSDRNAKEYNACRAQAIQTAFTGYSQEQALAIIAEDKKTQTVTTYKDLLKGCSDVTNAIDYETCDKRAQAKAFTGYTASQTKEIIAEVQKIERINSKIVGYYRYTGQYNSFGCTSGSTSQACKDLKANMDAVWANPDLKQIDKAKVDAEFTQYVYDTSKQQYFNAKLDYQTCIDSGVKNCPDKSGDVLASLSQQTGDNCSVGAQEECLQSQLKSEYASYKSLEASYNAPVTSADRQSEAYKDCMKDKKGNTLDCDMEYRQQHLISEKNVSTDLKNTIVVNYVQQQLAQISQGFSSERHALCSKLGGGTTCNTITGTDNYLTRYAQSLVSPYDSAVQQKILADLKVQQEKTKKVEADLAVLQIKYDPVMDALQDCLQNPAAAGRRYSCADQQSAVDKLLKTPEFQKYQTYIPTLEQNFAAQRGESYQSALAQTIGQRYVDAQLVVDKARSDYNACIGQNSVTECYGLKQNLDLKQKNLSVLTQSKGFTSLSAEAQAQIRANYDTYVAQQAAITDYSQLTVGVNECIRTNDNSSGCKGLSDLLNQFKTTNEVYKNADDKLKAQFESAATQYFDTEYLPNLLVKADTAKQQVDAAQIAYDLCANSLPDQGFADPSVACGKEANDLASANALYKGYQSDPLVTNFSKVEPLQTDYYTARFVYDTCTALDNTPSECASSELYTNPVAAPYIHIVTSGYDQFVETSHPIVFADQAAQEAALKAMAPGLRAMGAWDLFYQQVQKGLIDPVEYKKNVWDPQAKFFKNPLSAIAIAYNTITNGYLLRNRAPNPNIYAEGRTAMFLQTQSDAQRALDLEAFKSSKTYQDWLHQNPELAKLPNAAEIAQKEKLEDYFREQGTYYASGYVRPETETAVLRQIVRGEVDPTSALKPIEDMKKNVLTNVMLDIREYLGPVFGLSSAYGWKLTSTSATDSQRDWAASLLSNQLKLDDPDAYNATLTKTMKDPEYLAWQSKPENQTKTAEDYFKEQLSGALKLQDSVSSPIGKLSGDLTDTSIEAQKQLATLFESDPNWLIRSVLNGTVSTTALQKSLIDAQIDTTALSGKVAGQMQEAVKQKIIDAQKDILAKAYQDSLPPEYQKQALSELKKNPAIADPEAYQLSQIKAFMDIGSAMNKMLQKEAGVIAPIEKALNGEFDFVAAQQMIEGNFINRIAWKVNEHYGGSLLSGRLTVLQGQQEWKSGQYLIAGWDVGRGLVQQVIQPVIDTLASLLLPVQLVRGVSAGISVWTMATQVANSYVAYKFASDTIANTMEVCSLQPGTGKQCVLDFAMSVAMSYGALGSTVNITKLIQSTVAKGAQTAGIVSLGSNVTGETLLNRANGLVQTAESMALKGTPSTVSQFMKGFVPVAFIAQGVNTCVTEGATLNCAVSLGMGLVSMGHLFTKAPVAPTSPAGLSSYEQSLLKSNQVLFTIMAGQTCIAALKGQVTGEQCAVAVLGAGLTYVQPGGKKGATTETEQLPVRPLEEVLKDVEAFNTAKAGEKVTIRGKQVEVPVDPVQQQKVATMLAEELVASAYNQGFLQGTVKVQAEEIQKTPEAERTAAQKDLLAKYETSFDQNGTLLSSLDATQVQDVLKASTAFRIEQEAAYESPRSTVQKITDAIQKVFNAEPAPVKELKVVQENFKKVALTSTVDSIEYQEALKRVNEAKVNVERINITSVKDIFAGPGRAAEVAVDEAAKARDQAASLNPDYIKESETVRALESDLQKAVENKNVTQRELDALEKTKPAQYEDILESAKTKAPEKLTPQETEALKYESAMKKFADADMQVQELTTKLSGAKQQAAEIQRRVSGGFDGLTISQAETELKTAQKKFTDLKTQAGVDPEAIKQAELTVRYHEVALDAVQKLDQAVAASKRALVIKAATETISRPINAIAKWRADRQAQRTIDATLRKEVGVNQKQMTKALSEGGSHLDAAAEAVKWRDTDRLVDDVNKIVDDLARNIDALSKKQTLIPDERTLLEAKQKEIAAAREELVALQDIQNRKAAGDIPKDIKPLMENPPKLREINPKTKLPFTVEEINSRIAQAKTTAGAISDTKSTAYLEAQNEVMRLQKQKILEEQIRALEGQSDLDSNQKRGKLETVERVSINLGNDQVNAYIENKILEHELKRSAIEGNLISLDSLQTRALLDVLRTDNVTIEFALAGGKTTIIAPIYMKVGVELYGRRGVIAAQEGQSRNVYDDIASTLTGDPTKKHTVTVKDANGNDVSYEVYDDVAIINQETIKDMPELAKTLKEAKYIVLDPNAAGFIKDQILQPGRTTEEYLAARTVNDILTKNVQAFVDEVHINFDPSKHQIINVGGESKLTSADQTAIKSVLNALEDIGVLEKGKSVSEKTGLVELQSTPDSTKKTLRLTKEAREKLQEHIVKETGLEADAVKRIFEDPLAEEARLETMTDASLKEKTTKALRMLEVVNEFDRQLGLSSGTDFAIRTDTKAGELPNAMIATDNAAQPDQRHSSTLTAGVFEALASTIDGRFDPNLIAVRAGGKSTRSSFADWVYDVRKDINSHLAAGSGTIGPTRGTLESVYGMAIRETKTVLERFFGMFGAQGEITNERIRGIGENTSNPDILRQNVLKYINDIKSETKTTKVHIVAGGGDLNSKEIFDLLVSEKSTYMGDESHTFYVMDAERNWTKYEVSADRKTITATPSSYKEAQNVLIAEGVKNTTVIGGMNSATGVNIYGDSSVIGIDLINTTTGRYQYDQSVARFNRKNNGQQAYVLVAGLPEGPIADRTVFRTMINDIEVTQNKINTYKALSAALETSATRPLKDIILNGKEGSLEVKLARDVLLEIQNPAEGKRYTVETGEQSPLEALQKQLEHIQSIYKEISPNGKYRMLYLALERTNRAALADITANAKSYTLSFTKDISQKIGTDAVFNVKNSGEFAKSFAKTIASDMLPEKVSRGIPEQKLLAEGAGDAGAKTPLTDEGVAAGQSVTPAAGGIAPLTLKQVVDQIPQLQRGEITIDQIGRVNVDNLFTQLKTLIRLPVLTGTRSTLQDQLNEQKEKLLPLSNAGLTFESRDIVITGDTPVSLSESGSLYRIFGERIHKATSNDLMDPTAQYVIVPDSLKNLDGISLNEAKQEADTQGTKIIEGLGKDTRVDKGGVVQKPIDDLNRQIAENEAAISLAEMIRGETGFTPESAATAYSTLADAIQSNILKTVSSALGGVEVKPIDINNQFVNAFVDYEQAVAGAIKKPVASPVAAQPAAANAIEARLQKIRETIQKQFDAEESSLDIVTNNRIAKEQEIEALQKRLIELEKLQQQPKKEATVFTVGRHPDSDVQIMSMDISRDHLRITRTGKKDLFGRDEVRVEDVGSTNGTYVQTGIGIFRGPFTYVTQSAIIHTGDVIRLGDNIAIRLEKFFSDGKPQFRFIEDNGIATSVQVLPKQQSRIQGARQAVSQWMNDQYALFQENQQRAQRGITPEISKNAEAEADKFIQALNQARQAGNLEAELIKHARTLGALRYRGITFNPYDIDSNTRLKIIKGIERMFAVISKLPKETQVRSEDLYRKVAQKDVQAGVFRRPMSWDSTQMVSDLTVRLEEGERGEEYGGFYKPSIEKYFLVLRGGMSPESLASISVHEQVHVGQDQKDSPQGQLYKELGAVYVQYKVAEEHMGYTSVVNWIPVFKELERVAGEMEMWYWARTGDISRMAQLFVRNWSMDIYDYLKNYTDSVIYQKAFGEKGKAVAPSPIAPSAIGVTPQPAPFVQPADVAREVTRVKGEINKGKQELDVLKNEEQKQQSIVDRLQARLSAINQWITMWRSASTLDPSTMATVEIGRALTSEVKANWTVVSGVWDQVSQVFRDSADNLGGYRFLVPVLIKGISTDIPEAPQFLTDMQKALEALEKGNWGSAPAGDVTDASVQSAFLKEKSNDPSGKTNQQLLDEIISKKQIRQSLKYYNITSKDLTSHLLFRLQQKAAGGVAPAAPVPPAPQPAQAPAPAVPVQQPSLTGAFQAVNTAIRTMGSTEIPLNEMASVKSDSEFVSLLRTKIQDRLSANVLSQATIPQLQELNKAVESLIGIGVSNGVDIAPFTNIQSQITAEIAKKTGEILKKGREKFIKPCAQSTLRIIRQVYAAACSVFTVRVDEIIRNNESDIRDRLLAHPAFASHDETAFRSVLGDIVSDILIHSPEKFDAKSSAIEPIVSQYIESVIEEFKIAGFFVQPPAPVAPAVPPPAPVAPPTAFRTLRTPGVWVDRLSNGDVSILFGTDRHTPKVGRSEIITLPDDTGNPVAYTLEAIKNEDTTIITLTVTSGSTKKHEPIPVLFTPKEGTAYLRKLLRPVSGAPAIIDTLKPVITSGVMRYSDVTDALASLGYNAQLVKQIITGLDAFWENDVPVKAVSPEEQKDLSYRFFEIVKTDKKPISANKNKTGLQTHRQYIQEKQKQDAVQDKIDKGNRKLTVDRTTENNLHAIFEEYLEEYATSALQQLLTDQGWKMDETDTGELNTAGVWYTDTFQPTRKAMVDFVELELSKPKPPGALRQWWDTKALPWISTKGQGLRKLAGSAGLAFRQYFRKLSLPTVSHAGWIGPVVAASIAGIAAYLVFVAAHSVIPAIGPAVISFLQGIGPALASFGAGIGNAVKSVIGFFKSLPWGIVGIGTAGVAGAGILTTLAIRAKGVWSVLKSIGKFIGKWIALPFLPVVVAKATFPAMGIPALLGYYVLNLAISVSAESGFGKIFWKTDYFTGKVSKLLNIIPILLNATPGNHPIWFIISRGIIAGMTGSYSILYDVSRFILHPKKFWTFTMGRVGTVVWKILWPILIVGTLALNLFIPGTITRVSQMVPVEPQGITQKPPSWLTKWRQGVGEKFQEWVPQIGKPAPVKTETPPAAEVVQEQEYVSIITFDDKSGYELVPEKKYGYTVDFFTWLQSTPSLHKGDLLIFYDTDANGYVIQTEGIVTIDAEGQTVIVIGKKTYQIDKVPSFGKERGHIFSSGEGSQKVYFRLHRALGGGEAGAQLPVGPVDFGSLLANPPMIGIDPSLQIPPIPDKWGDIDWLSLQWRKLAEAYYAPSPQEFIGIGSDAGSTGALEKALETHAGELRKQMLDWNEFPLIGSGLYGYRDELKGKVGNVLVQTRASEAWIYLRDQAGVGPKTRENLNENQRRIFDMTDGTPPLSSYFVSPGEFSGMTVEEMLATGKYLAVIATHSPNDFGRVFMLYRTDGTPIGPVIVGSMSADEEWIGGKWLGQPAGKIVRDGYSWAFDFPSELYTLAGGTGQYTDPIIAIEANMVSSLSVAPVSTVVVCDDLAMKQDMQTALNLFNGTPLAPYLPSQITIDKRDVGSLGENIYGKMLSTKQESDGSVVSTIALTDQYKTGGHLNPQELARSFRDKGMSVTDAEIIAAYTEDPAIGAIIHEIMHGVSKRTENGKIVASDLFKAFQGVFYVGNSNEDAVTHYANSYSNIDVSSYLERQYEDFSDVMTLYRIAPTLLQQLDPEKYAFADMLFNGDVPISQIDMTMIRKSVALKHASPLTMMFVTLGNTLPGLWTAKQREQTLGNATITFVKKRLAVVWPGISKAYLSQASIFTKINVFTRFVRRMIQDWADMIQKQSTGPPTSLVIPQFQKP</sequence>
<dbReference type="CDD" id="cd00060">
    <property type="entry name" value="FHA"/>
    <property type="match status" value="1"/>
</dbReference>
<feature type="coiled-coil region" evidence="1">
    <location>
        <begin position="2134"/>
        <end position="2184"/>
    </location>
</feature>
<dbReference type="Proteomes" id="UP000034521">
    <property type="component" value="Unassembled WGS sequence"/>
</dbReference>
<keyword evidence="3" id="KW-0812">Transmembrane</keyword>
<dbReference type="SMART" id="SM00240">
    <property type="entry name" value="FHA"/>
    <property type="match status" value="1"/>
</dbReference>
<accession>A0A0G1ILH6</accession>
<evidence type="ECO:0000256" key="2">
    <source>
        <dbReference type="SAM" id="MobiDB-lite"/>
    </source>
</evidence>
<evidence type="ECO:0000313" key="6">
    <source>
        <dbReference type="Proteomes" id="UP000034521"/>
    </source>
</evidence>
<reference evidence="5 6" key="1">
    <citation type="journal article" date="2015" name="Nature">
        <title>rRNA introns, odd ribosomes, and small enigmatic genomes across a large radiation of phyla.</title>
        <authorList>
            <person name="Brown C.T."/>
            <person name="Hug L.A."/>
            <person name="Thomas B.C."/>
            <person name="Sharon I."/>
            <person name="Castelle C.J."/>
            <person name="Singh A."/>
            <person name="Wilkins M.J."/>
            <person name="Williams K.H."/>
            <person name="Banfield J.F."/>
        </authorList>
    </citation>
    <scope>NUCLEOTIDE SEQUENCE [LARGE SCALE GENOMIC DNA]</scope>
</reference>
<feature type="transmembrane region" description="Helical" evidence="3">
    <location>
        <begin position="5066"/>
        <end position="5088"/>
    </location>
</feature>
<feature type="coiled-coil region" evidence="1">
    <location>
        <begin position="4076"/>
        <end position="4110"/>
    </location>
</feature>
<protein>
    <recommendedName>
        <fullName evidence="4">FHA domain-containing protein</fullName>
    </recommendedName>
</protein>
<feature type="transmembrane region" description="Helical" evidence="3">
    <location>
        <begin position="57"/>
        <end position="77"/>
    </location>
</feature>
<feature type="transmembrane region" description="Helical" evidence="3">
    <location>
        <begin position="4885"/>
        <end position="4905"/>
    </location>
</feature>
<dbReference type="Pfam" id="PF00498">
    <property type="entry name" value="FHA"/>
    <property type="match status" value="1"/>
</dbReference>
<evidence type="ECO:0000256" key="3">
    <source>
        <dbReference type="SAM" id="Phobius"/>
    </source>
</evidence>
<dbReference type="InterPro" id="IPR008984">
    <property type="entry name" value="SMAD_FHA_dom_sf"/>
</dbReference>
<dbReference type="SUPFAM" id="SSF49879">
    <property type="entry name" value="SMAD/FHA domain"/>
    <property type="match status" value="1"/>
</dbReference>